<keyword evidence="2" id="KW-0812">Transmembrane</keyword>
<dbReference type="EMBL" id="FRCS01000031">
    <property type="protein sequence ID" value="SHN47974.1"/>
    <property type="molecule type" value="Genomic_DNA"/>
</dbReference>
<feature type="transmembrane region" description="Helical" evidence="2">
    <location>
        <begin position="203"/>
        <end position="221"/>
    </location>
</feature>
<name>A0A1M7RNY9_9ACTN</name>
<sequence length="395" mass="41392">MASARQLIRTDRGLDRIVAGLLAIGAVGDLYGAYRYLGEVLRLHDALRVGDGSVENLDPGTALPTVYVLGGFALGFAVLSGLVAVLIVRGMPVGLAALRGGVAVLLPAQLLAFLATYIRYQEYVDAMPPQTRDPAYQSAITGQVFGTGVGAAGAAAAVVVLLGAALVRWFRPRTESWPVPAGRRPESNAPIGSSAAALNVARILALAGTAIVMLVPVAWVRPLNHQDELPPEWSLLSVISGLLAVAALVGAGLAILARPGRLLFRWFALGVLALVAAVVWAVTLWQAFYADVAYGTERVDGVAVAWTAAIICGLVGSALLTAAVVTLTLPGDPPEPAEEPVKRPKPERIGESSPEPAWQAFPEKSAATRKRKKPKRKATSDEDATRTAGPESESR</sequence>
<keyword evidence="4" id="KW-1185">Reference proteome</keyword>
<reference evidence="3 4" key="1">
    <citation type="submission" date="2016-11" db="EMBL/GenBank/DDBJ databases">
        <authorList>
            <person name="Jaros S."/>
            <person name="Januszkiewicz K."/>
            <person name="Wedrychowicz H."/>
        </authorList>
    </citation>
    <scope>NUCLEOTIDE SEQUENCE [LARGE SCALE GENOMIC DNA]</scope>
    <source>
        <strain evidence="3 4">DSM 46144</strain>
    </source>
</reference>
<evidence type="ECO:0000256" key="2">
    <source>
        <dbReference type="SAM" id="Phobius"/>
    </source>
</evidence>
<feature type="transmembrane region" description="Helical" evidence="2">
    <location>
        <begin position="140"/>
        <end position="167"/>
    </location>
</feature>
<accession>A0A1M7RNY9</accession>
<feature type="region of interest" description="Disordered" evidence="1">
    <location>
        <begin position="331"/>
        <end position="395"/>
    </location>
</feature>
<feature type="transmembrane region" description="Helical" evidence="2">
    <location>
        <begin position="303"/>
        <end position="329"/>
    </location>
</feature>
<dbReference type="RefSeq" id="WP_073266344.1">
    <property type="nucleotide sequence ID" value="NZ_FRCS01000031.1"/>
</dbReference>
<feature type="transmembrane region" description="Helical" evidence="2">
    <location>
        <begin position="100"/>
        <end position="120"/>
    </location>
</feature>
<feature type="transmembrane region" description="Helical" evidence="2">
    <location>
        <begin position="263"/>
        <end position="283"/>
    </location>
</feature>
<dbReference type="AlphaFoldDB" id="A0A1M7RNY9"/>
<proteinExistence type="predicted"/>
<gene>
    <name evidence="3" type="ORF">SAMN05443668_13121</name>
</gene>
<feature type="compositionally biased region" description="Basic residues" evidence="1">
    <location>
        <begin position="367"/>
        <end position="377"/>
    </location>
</feature>
<evidence type="ECO:0000313" key="3">
    <source>
        <dbReference type="EMBL" id="SHN47974.1"/>
    </source>
</evidence>
<evidence type="ECO:0000256" key="1">
    <source>
        <dbReference type="SAM" id="MobiDB-lite"/>
    </source>
</evidence>
<feature type="transmembrane region" description="Helical" evidence="2">
    <location>
        <begin position="66"/>
        <end position="88"/>
    </location>
</feature>
<evidence type="ECO:0000313" key="4">
    <source>
        <dbReference type="Proteomes" id="UP000184440"/>
    </source>
</evidence>
<feature type="compositionally biased region" description="Basic and acidic residues" evidence="1">
    <location>
        <begin position="339"/>
        <end position="350"/>
    </location>
</feature>
<dbReference type="Proteomes" id="UP000184440">
    <property type="component" value="Unassembled WGS sequence"/>
</dbReference>
<protein>
    <submittedName>
        <fullName evidence="3">Uncharacterized protein</fullName>
    </submittedName>
</protein>
<feature type="transmembrane region" description="Helical" evidence="2">
    <location>
        <begin position="14"/>
        <end position="34"/>
    </location>
</feature>
<organism evidence="3 4">
    <name type="scientific">Cryptosporangium aurantiacum</name>
    <dbReference type="NCBI Taxonomy" id="134849"/>
    <lineage>
        <taxon>Bacteria</taxon>
        <taxon>Bacillati</taxon>
        <taxon>Actinomycetota</taxon>
        <taxon>Actinomycetes</taxon>
        <taxon>Cryptosporangiales</taxon>
        <taxon>Cryptosporangiaceae</taxon>
        <taxon>Cryptosporangium</taxon>
    </lineage>
</organism>
<feature type="transmembrane region" description="Helical" evidence="2">
    <location>
        <begin position="233"/>
        <end position="256"/>
    </location>
</feature>
<keyword evidence="2" id="KW-0472">Membrane</keyword>
<keyword evidence="2" id="KW-1133">Transmembrane helix</keyword>